<dbReference type="Pfam" id="PF13439">
    <property type="entry name" value="Glyco_transf_4"/>
    <property type="match status" value="1"/>
</dbReference>
<evidence type="ECO:0000256" key="2">
    <source>
        <dbReference type="ARBA" id="ARBA00004922"/>
    </source>
</evidence>
<keyword evidence="7" id="KW-1133">Transmembrane helix</keyword>
<feature type="domain" description="Glycosyltransferase subfamily 4-like N-terminal" evidence="10">
    <location>
        <begin position="68"/>
        <end position="228"/>
    </location>
</feature>
<accession>A0A2P2I6I8</accession>
<dbReference type="SUPFAM" id="SSF53756">
    <property type="entry name" value="UDP-Glycosyltransferase/glycogen phosphorylase"/>
    <property type="match status" value="1"/>
</dbReference>
<dbReference type="InterPro" id="IPR028098">
    <property type="entry name" value="Glyco_trans_4-like_N"/>
</dbReference>
<keyword evidence="8" id="KW-0472">Membrane</keyword>
<sequence length="495" mass="56234">MSSNELSGAGNCCEDVHESPDHATDDSQETSSDVSCKEQISSISHGRVNVVVLGDIGHSPRMTYHSLSLAKEGYSVNLFGYSNSKPQEELLSHPNINIIALKQTPKQLNKLPMLLRFVMRVLWQALTLWVSLLAAKRPKTLLLQNPPCVPALPVCWLYCLLFRVRLILDWHNYGYSILALTLGERHPLVSIYKTVEKIFGKLASAGLCVSRAMKDDLKKKWGIKNVTVHYDRPPTRFHPISIEDKHNLFLKLTPQLPCLAGSAPDKTVFTERFADGRVCYFEDRPALLISSTSWTEDEDFSILLRALTAYEQRALSTPTEYPRLIVIVTGKGPLKDYYLEQTRLCAWQMVQLETVWLDPEDYPRLLAAADIGLSLHTSSSGLDLPMKVVDMFGCGLPVIAQYYPTLEELVKPNINGIIFKSWDELADRLMSWFKGFPQSESHQVRCERFHRNLDNFRQLQWHDYWQCNVLPLISQEAAVLPAPLEPQNEADEHQS</sequence>
<evidence type="ECO:0000256" key="9">
    <source>
        <dbReference type="SAM" id="MobiDB-lite"/>
    </source>
</evidence>
<keyword evidence="3 12" id="KW-0328">Glycosyltransferase</keyword>
<feature type="region of interest" description="Disordered" evidence="9">
    <location>
        <begin position="1"/>
        <end position="36"/>
    </location>
</feature>
<dbReference type="PANTHER" id="PTHR13036">
    <property type="entry name" value="BETA1,4 MANNOSYLTRANSFERASE"/>
    <property type="match status" value="1"/>
</dbReference>
<protein>
    <submittedName>
        <fullName evidence="12">Chitobiosyldiphosphodolichol beta-mannosyltransferase-like</fullName>
    </submittedName>
</protein>
<evidence type="ECO:0000256" key="1">
    <source>
        <dbReference type="ARBA" id="ARBA00004389"/>
    </source>
</evidence>
<feature type="domain" description="Spore protein YkvP/CgeB glycosyl transferase-like" evidence="11">
    <location>
        <begin position="346"/>
        <end position="430"/>
    </location>
</feature>
<dbReference type="InterPro" id="IPR026051">
    <property type="entry name" value="ALG1-like"/>
</dbReference>
<dbReference type="GO" id="GO:0005789">
    <property type="term" value="C:endoplasmic reticulum membrane"/>
    <property type="evidence" value="ECO:0007669"/>
    <property type="project" value="UniProtKB-SubCell"/>
</dbReference>
<evidence type="ECO:0000256" key="5">
    <source>
        <dbReference type="ARBA" id="ARBA00022692"/>
    </source>
</evidence>
<evidence type="ECO:0000256" key="3">
    <source>
        <dbReference type="ARBA" id="ARBA00022676"/>
    </source>
</evidence>
<keyword evidence="6" id="KW-0256">Endoplasmic reticulum</keyword>
<dbReference type="GO" id="GO:0000030">
    <property type="term" value="F:mannosyltransferase activity"/>
    <property type="evidence" value="ECO:0007669"/>
    <property type="project" value="InterPro"/>
</dbReference>
<dbReference type="Pfam" id="PF13524">
    <property type="entry name" value="Glyco_trans_1_2"/>
    <property type="match status" value="1"/>
</dbReference>
<reference evidence="12" key="1">
    <citation type="journal article" date="2018" name="Biosci. Biotechnol. Biochem.">
        <title>Polysaccharide hydrolase of the hadal zone amphipods Hirondellea gigas.</title>
        <authorList>
            <person name="Kobayashi H."/>
            <person name="Nagahama T."/>
            <person name="Arai W."/>
            <person name="Sasagawa Y."/>
            <person name="Umeda M."/>
            <person name="Hayashi T."/>
            <person name="Nikaido I."/>
            <person name="Watanabe H."/>
            <person name="Oguri K."/>
            <person name="Kitazato H."/>
            <person name="Fujioka K."/>
            <person name="Kido Y."/>
            <person name="Takami H."/>
        </authorList>
    </citation>
    <scope>NUCLEOTIDE SEQUENCE</scope>
    <source>
        <tissue evidence="12">Whole body</tissue>
    </source>
</reference>
<dbReference type="InterPro" id="IPR055259">
    <property type="entry name" value="YkvP/CgeB_Glyco_trans-like"/>
</dbReference>
<feature type="compositionally biased region" description="Basic and acidic residues" evidence="9">
    <location>
        <begin position="14"/>
        <end position="25"/>
    </location>
</feature>
<evidence type="ECO:0000259" key="11">
    <source>
        <dbReference type="Pfam" id="PF13524"/>
    </source>
</evidence>
<evidence type="ECO:0000256" key="6">
    <source>
        <dbReference type="ARBA" id="ARBA00022824"/>
    </source>
</evidence>
<dbReference type="Gene3D" id="3.40.50.2000">
    <property type="entry name" value="Glycogen Phosphorylase B"/>
    <property type="match status" value="2"/>
</dbReference>
<proteinExistence type="evidence at transcript level"/>
<evidence type="ECO:0000256" key="8">
    <source>
        <dbReference type="ARBA" id="ARBA00023136"/>
    </source>
</evidence>
<name>A0A2P2I6I8_9CRUS</name>
<evidence type="ECO:0000256" key="7">
    <source>
        <dbReference type="ARBA" id="ARBA00022989"/>
    </source>
</evidence>
<keyword evidence="4 12" id="KW-0808">Transferase</keyword>
<dbReference type="AlphaFoldDB" id="A0A2P2I6I8"/>
<evidence type="ECO:0000313" key="12">
    <source>
        <dbReference type="EMBL" id="LAB69629.1"/>
    </source>
</evidence>
<organism evidence="12">
    <name type="scientific">Hirondellea gigas</name>
    <dbReference type="NCBI Taxonomy" id="1518452"/>
    <lineage>
        <taxon>Eukaryota</taxon>
        <taxon>Metazoa</taxon>
        <taxon>Ecdysozoa</taxon>
        <taxon>Arthropoda</taxon>
        <taxon>Crustacea</taxon>
        <taxon>Multicrustacea</taxon>
        <taxon>Malacostraca</taxon>
        <taxon>Eumalacostraca</taxon>
        <taxon>Peracarida</taxon>
        <taxon>Amphipoda</taxon>
        <taxon>Amphilochidea</taxon>
        <taxon>Lysianassida</taxon>
        <taxon>Lysianassidira</taxon>
        <taxon>Lysianassoidea</taxon>
        <taxon>Lysianassidae</taxon>
        <taxon>Hirondellea</taxon>
    </lineage>
</organism>
<evidence type="ECO:0000259" key="10">
    <source>
        <dbReference type="Pfam" id="PF13439"/>
    </source>
</evidence>
<comment type="subcellular location">
    <subcellularLocation>
        <location evidence="1">Endoplasmic reticulum membrane</location>
        <topology evidence="1">Single-pass membrane protein</topology>
    </subcellularLocation>
</comment>
<keyword evidence="5" id="KW-0812">Transmembrane</keyword>
<dbReference type="PANTHER" id="PTHR13036:SF0">
    <property type="entry name" value="CHITOBIOSYLDIPHOSPHODOLICHOL BETA-MANNOSYLTRANSFERASE"/>
    <property type="match status" value="1"/>
</dbReference>
<evidence type="ECO:0000256" key="4">
    <source>
        <dbReference type="ARBA" id="ARBA00022679"/>
    </source>
</evidence>
<dbReference type="EMBL" id="IACF01004030">
    <property type="protein sequence ID" value="LAB69629.1"/>
    <property type="molecule type" value="mRNA"/>
</dbReference>
<comment type="pathway">
    <text evidence="2">Protein modification; protein glycosylation.</text>
</comment>